<organism evidence="7 8">
    <name type="scientific">Marinospirillum alkalitolerans</name>
    <dbReference type="NCBI Taxonomy" id="3123374"/>
    <lineage>
        <taxon>Bacteria</taxon>
        <taxon>Pseudomonadati</taxon>
        <taxon>Pseudomonadota</taxon>
        <taxon>Gammaproteobacteria</taxon>
        <taxon>Oceanospirillales</taxon>
        <taxon>Oceanospirillaceae</taxon>
        <taxon>Marinospirillum</taxon>
    </lineage>
</organism>
<dbReference type="PANTHER" id="PTHR43761:SF1">
    <property type="entry name" value="D-ISOMER SPECIFIC 2-HYDROXYACID DEHYDROGENASE CATALYTIC DOMAIN-CONTAINING PROTEIN-RELATED"/>
    <property type="match status" value="1"/>
</dbReference>
<keyword evidence="2 4" id="KW-0560">Oxidoreductase</keyword>
<evidence type="ECO:0000256" key="4">
    <source>
        <dbReference type="RuleBase" id="RU003719"/>
    </source>
</evidence>
<dbReference type="InterPro" id="IPR029753">
    <property type="entry name" value="D-isomer_DH_CS"/>
</dbReference>
<dbReference type="PANTHER" id="PTHR43761">
    <property type="entry name" value="D-ISOMER SPECIFIC 2-HYDROXYACID DEHYDROGENASE FAMILY PROTEIN (AFU_ORTHOLOGUE AFUA_1G13630)"/>
    <property type="match status" value="1"/>
</dbReference>
<dbReference type="SUPFAM" id="SSF51735">
    <property type="entry name" value="NAD(P)-binding Rossmann-fold domains"/>
    <property type="match status" value="1"/>
</dbReference>
<dbReference type="InterPro" id="IPR050418">
    <property type="entry name" value="D-iso_2-hydroxyacid_DH_PdxB"/>
</dbReference>
<dbReference type="Pfam" id="PF00389">
    <property type="entry name" value="2-Hacid_dh"/>
    <property type="match status" value="1"/>
</dbReference>
<dbReference type="SUPFAM" id="SSF52283">
    <property type="entry name" value="Formate/glycerate dehydrogenase catalytic domain-like"/>
    <property type="match status" value="1"/>
</dbReference>
<dbReference type="RefSeq" id="WP_405340742.1">
    <property type="nucleotide sequence ID" value="NZ_JBANFI010000007.1"/>
</dbReference>
<dbReference type="InterPro" id="IPR006140">
    <property type="entry name" value="D-isomer_DH_NAD-bd"/>
</dbReference>
<dbReference type="Proteomes" id="UP001621714">
    <property type="component" value="Unassembled WGS sequence"/>
</dbReference>
<keyword evidence="3" id="KW-0520">NAD</keyword>
<sequence>MRGVFLDAASLGEDVDLQPVVQQLSEVSIWPQTKPEQVVERIAAAQVVLVNKVRLGEAELAQARHLKLICVLATGMNNIDLEAAARLGISVHNVRGYGTESVAQHSLMLLLALATRLPLYQKSLLAGDWQKSAQFCLMQHKTTQLAGKTLLLVGRGELGQRVAELAQALGMQVMFAARTDDPHAGDASFQALLPQADAVSFHCPLTPATTHLLDAALLAQAKPSLLIVNTARGGIVDEQAALNALRRGQIAGLAMDVLTTEPPVQGHPLLEALDEELNLIMTPHSAWISPEARQNILGLTAKQLAAWQAQNKEFD</sequence>
<comment type="similarity">
    <text evidence="1 4">Belongs to the D-isomer specific 2-hydroxyacid dehydrogenase family.</text>
</comment>
<dbReference type="CDD" id="cd12162">
    <property type="entry name" value="2-Hacid_dh_4"/>
    <property type="match status" value="1"/>
</dbReference>
<dbReference type="Gene3D" id="3.40.50.720">
    <property type="entry name" value="NAD(P)-binding Rossmann-like Domain"/>
    <property type="match status" value="2"/>
</dbReference>
<dbReference type="EMBL" id="JBANFI010000007">
    <property type="protein sequence ID" value="MFK7161603.1"/>
    <property type="molecule type" value="Genomic_DNA"/>
</dbReference>
<gene>
    <name evidence="7" type="ORF">V6U78_11205</name>
</gene>
<protein>
    <submittedName>
        <fullName evidence="7">D-2-hydroxyacid dehydrogenase</fullName>
    </submittedName>
</protein>
<accession>A0ABW8PZ94</accession>
<comment type="caution">
    <text evidence="7">The sequence shown here is derived from an EMBL/GenBank/DDBJ whole genome shotgun (WGS) entry which is preliminary data.</text>
</comment>
<reference evidence="7 8" key="1">
    <citation type="submission" date="2024-02" db="EMBL/GenBank/DDBJ databases">
        <title>Marinospirillum sp. MEB 164 isolated from Lonar lake sediment.</title>
        <authorList>
            <person name="Joshi A."/>
            <person name="Thite S."/>
        </authorList>
    </citation>
    <scope>NUCLEOTIDE SEQUENCE [LARGE SCALE GENOMIC DNA]</scope>
    <source>
        <strain evidence="7 8">MEB164</strain>
    </source>
</reference>
<feature type="domain" description="D-isomer specific 2-hydroxyacid dehydrogenase catalytic" evidence="5">
    <location>
        <begin position="19"/>
        <end position="310"/>
    </location>
</feature>
<dbReference type="PROSITE" id="PS00671">
    <property type="entry name" value="D_2_HYDROXYACID_DH_3"/>
    <property type="match status" value="1"/>
</dbReference>
<dbReference type="Pfam" id="PF02826">
    <property type="entry name" value="2-Hacid_dh_C"/>
    <property type="match status" value="1"/>
</dbReference>
<keyword evidence="8" id="KW-1185">Reference proteome</keyword>
<evidence type="ECO:0000259" key="5">
    <source>
        <dbReference type="Pfam" id="PF00389"/>
    </source>
</evidence>
<evidence type="ECO:0000256" key="1">
    <source>
        <dbReference type="ARBA" id="ARBA00005854"/>
    </source>
</evidence>
<evidence type="ECO:0000256" key="3">
    <source>
        <dbReference type="ARBA" id="ARBA00023027"/>
    </source>
</evidence>
<feature type="domain" description="D-isomer specific 2-hydroxyacid dehydrogenase NAD-binding" evidence="6">
    <location>
        <begin position="107"/>
        <end position="286"/>
    </location>
</feature>
<name>A0ABW8PZ94_9GAMM</name>
<evidence type="ECO:0000256" key="2">
    <source>
        <dbReference type="ARBA" id="ARBA00023002"/>
    </source>
</evidence>
<proteinExistence type="inferred from homology"/>
<evidence type="ECO:0000259" key="6">
    <source>
        <dbReference type="Pfam" id="PF02826"/>
    </source>
</evidence>
<dbReference type="InterPro" id="IPR036291">
    <property type="entry name" value="NAD(P)-bd_dom_sf"/>
</dbReference>
<dbReference type="InterPro" id="IPR006139">
    <property type="entry name" value="D-isomer_2_OHA_DH_cat_dom"/>
</dbReference>
<evidence type="ECO:0000313" key="8">
    <source>
        <dbReference type="Proteomes" id="UP001621714"/>
    </source>
</evidence>
<evidence type="ECO:0000313" key="7">
    <source>
        <dbReference type="EMBL" id="MFK7161603.1"/>
    </source>
</evidence>
<dbReference type="PROSITE" id="PS00670">
    <property type="entry name" value="D_2_HYDROXYACID_DH_2"/>
    <property type="match status" value="1"/>
</dbReference>